<feature type="binding site" evidence="12">
    <location>
        <position position="62"/>
    </location>
    <ligand>
        <name>pyruvate</name>
        <dbReference type="ChEBI" id="CHEBI:15361"/>
    </ligand>
</feature>
<comment type="similarity">
    <text evidence="3 12 13">Belongs to the DapA family.</text>
</comment>
<dbReference type="InterPro" id="IPR002220">
    <property type="entry name" value="DapA-like"/>
</dbReference>
<sequence length="313" mass="33759">MRSVSGLLEMDLMNPTHSALTGLWLPLVTPFRDGALDERSLYRLVTHFAAQPIDGLILGATTGEGTSLDDEEAERLVSITSAALEAAGKSIPLYLGLSGADTRKTVKALERTASWDVTGYLITCPYYTRPSQRGLFGHFSALADSTQRPILIYNIPYRTGVNLANETMLQLAERANIVGVKDCSADPEQSFDLLRRRPADFAVLTGEDYLFYGALTLGADGGITASAHVCTAQFAAIRNKLIAGNQAGALADWTRLADLPRLLFAEPSPGPIKYWLWRAGLIDSPEMRLPMVPITAELASRIDQAMAGGSEGA</sequence>
<evidence type="ECO:0000256" key="8">
    <source>
        <dbReference type="ARBA" id="ARBA00023154"/>
    </source>
</evidence>
<evidence type="ECO:0000313" key="14">
    <source>
        <dbReference type="EMBL" id="GLQ56982.1"/>
    </source>
</evidence>
<feature type="site" description="Part of a proton relay during catalysis" evidence="12">
    <location>
        <position position="127"/>
    </location>
</feature>
<comment type="catalytic activity">
    <reaction evidence="11 12">
        <text>L-aspartate 4-semialdehyde + pyruvate = (2S,4S)-4-hydroxy-2,3,4,5-tetrahydrodipicolinate + H2O + H(+)</text>
        <dbReference type="Rhea" id="RHEA:34171"/>
        <dbReference type="ChEBI" id="CHEBI:15361"/>
        <dbReference type="ChEBI" id="CHEBI:15377"/>
        <dbReference type="ChEBI" id="CHEBI:15378"/>
        <dbReference type="ChEBI" id="CHEBI:67139"/>
        <dbReference type="ChEBI" id="CHEBI:537519"/>
        <dbReference type="EC" id="4.3.3.7"/>
    </reaction>
</comment>
<evidence type="ECO:0000256" key="6">
    <source>
        <dbReference type="ARBA" id="ARBA00022605"/>
    </source>
</evidence>
<evidence type="ECO:0000256" key="11">
    <source>
        <dbReference type="ARBA" id="ARBA00047836"/>
    </source>
</evidence>
<feature type="active site" description="Proton donor/acceptor" evidence="12">
    <location>
        <position position="153"/>
    </location>
</feature>
<gene>
    <name evidence="14" type="primary">dapA_3</name>
    <name evidence="12" type="synonym">dapA</name>
    <name evidence="14" type="ORF">GCM10010862_42410</name>
</gene>
<comment type="caution">
    <text evidence="14">The sequence shown here is derived from an EMBL/GenBank/DDBJ whole genome shotgun (WGS) entry which is preliminary data.</text>
</comment>
<evidence type="ECO:0000256" key="4">
    <source>
        <dbReference type="ARBA" id="ARBA00012086"/>
    </source>
</evidence>
<dbReference type="PANTHER" id="PTHR12128">
    <property type="entry name" value="DIHYDRODIPICOLINATE SYNTHASE"/>
    <property type="match status" value="1"/>
</dbReference>
<dbReference type="InterPro" id="IPR013785">
    <property type="entry name" value="Aldolase_TIM"/>
</dbReference>
<dbReference type="Gene3D" id="3.20.20.70">
    <property type="entry name" value="Aldolase class I"/>
    <property type="match status" value="1"/>
</dbReference>
<reference evidence="15" key="1">
    <citation type="journal article" date="2019" name="Int. J. Syst. Evol. Microbiol.">
        <title>The Global Catalogue of Microorganisms (GCM) 10K type strain sequencing project: providing services to taxonomists for standard genome sequencing and annotation.</title>
        <authorList>
            <consortium name="The Broad Institute Genomics Platform"/>
            <consortium name="The Broad Institute Genome Sequencing Center for Infectious Disease"/>
            <person name="Wu L."/>
            <person name="Ma J."/>
        </authorList>
    </citation>
    <scope>NUCLEOTIDE SEQUENCE [LARGE SCALE GENOMIC DNA]</scope>
    <source>
        <strain evidence="15">NBRC 112416</strain>
    </source>
</reference>
<comment type="subcellular location">
    <subcellularLocation>
        <location evidence="12">Cytoplasm</location>
    </subcellularLocation>
</comment>
<feature type="active site" description="Schiff-base intermediate with substrate" evidence="12">
    <location>
        <position position="181"/>
    </location>
</feature>
<keyword evidence="7 12" id="KW-0220">Diaminopimelate biosynthesis</keyword>
<keyword evidence="10 12" id="KW-0704">Schiff base</keyword>
<evidence type="ECO:0000256" key="5">
    <source>
        <dbReference type="ARBA" id="ARBA00022490"/>
    </source>
</evidence>
<dbReference type="Proteomes" id="UP001156691">
    <property type="component" value="Unassembled WGS sequence"/>
</dbReference>
<dbReference type="PROSITE" id="PS00666">
    <property type="entry name" value="DHDPS_2"/>
    <property type="match status" value="1"/>
</dbReference>
<feature type="site" description="Part of a proton relay during catalysis" evidence="12">
    <location>
        <position position="61"/>
    </location>
</feature>
<comment type="pathway">
    <text evidence="2 12">Amino-acid biosynthesis; L-lysine biosynthesis via DAP pathway; (S)-tetrahydrodipicolinate from L-aspartate: step 3/4.</text>
</comment>
<dbReference type="CDD" id="cd00950">
    <property type="entry name" value="DHDPS"/>
    <property type="match status" value="1"/>
</dbReference>
<evidence type="ECO:0000256" key="12">
    <source>
        <dbReference type="HAMAP-Rule" id="MF_00418"/>
    </source>
</evidence>
<name>A0ABQ5WAI3_9HYPH</name>
<dbReference type="PIRSF" id="PIRSF001365">
    <property type="entry name" value="DHDPS"/>
    <property type="match status" value="1"/>
</dbReference>
<evidence type="ECO:0000256" key="2">
    <source>
        <dbReference type="ARBA" id="ARBA00005120"/>
    </source>
</evidence>
<dbReference type="InterPro" id="IPR005263">
    <property type="entry name" value="DapA"/>
</dbReference>
<protein>
    <recommendedName>
        <fullName evidence="4 12">4-hydroxy-tetrahydrodipicolinate synthase</fullName>
        <shortName evidence="12">HTPA synthase</shortName>
        <ecNumber evidence="4 12">4.3.3.7</ecNumber>
    </recommendedName>
</protein>
<organism evidence="14 15">
    <name type="scientific">Devosia nitrariae</name>
    <dbReference type="NCBI Taxonomy" id="2071872"/>
    <lineage>
        <taxon>Bacteria</taxon>
        <taxon>Pseudomonadati</taxon>
        <taxon>Pseudomonadota</taxon>
        <taxon>Alphaproteobacteria</taxon>
        <taxon>Hyphomicrobiales</taxon>
        <taxon>Devosiaceae</taxon>
        <taxon>Devosia</taxon>
    </lineage>
</organism>
<dbReference type="SMART" id="SM01130">
    <property type="entry name" value="DHDPS"/>
    <property type="match status" value="1"/>
</dbReference>
<comment type="subunit">
    <text evidence="12">Homotetramer; dimer of dimers.</text>
</comment>
<evidence type="ECO:0000256" key="1">
    <source>
        <dbReference type="ARBA" id="ARBA00003294"/>
    </source>
</evidence>
<dbReference type="InterPro" id="IPR020625">
    <property type="entry name" value="Schiff_base-form_aldolases_AS"/>
</dbReference>
<dbReference type="PANTHER" id="PTHR12128:SF66">
    <property type="entry name" value="4-HYDROXY-2-OXOGLUTARATE ALDOLASE, MITOCHONDRIAL"/>
    <property type="match status" value="1"/>
</dbReference>
<proteinExistence type="inferred from homology"/>
<keyword evidence="5 12" id="KW-0963">Cytoplasm</keyword>
<dbReference type="Pfam" id="PF00701">
    <property type="entry name" value="DHDPS"/>
    <property type="match status" value="1"/>
</dbReference>
<evidence type="ECO:0000256" key="10">
    <source>
        <dbReference type="ARBA" id="ARBA00023270"/>
    </source>
</evidence>
<dbReference type="SUPFAM" id="SSF51569">
    <property type="entry name" value="Aldolase"/>
    <property type="match status" value="1"/>
</dbReference>
<dbReference type="EC" id="4.3.3.7" evidence="4 12"/>
<accession>A0ABQ5WAI3</accession>
<keyword evidence="9 12" id="KW-0456">Lyase</keyword>
<dbReference type="HAMAP" id="MF_00418">
    <property type="entry name" value="DapA"/>
    <property type="match status" value="1"/>
</dbReference>
<dbReference type="PRINTS" id="PR00146">
    <property type="entry name" value="DHPICSNTHASE"/>
</dbReference>
<comment type="function">
    <text evidence="1 12">Catalyzes the condensation of (S)-aspartate-beta-semialdehyde [(S)-ASA] and pyruvate to 4-hydroxy-tetrahydrodipicolinate (HTPA).</text>
</comment>
<keyword evidence="15" id="KW-1185">Reference proteome</keyword>
<evidence type="ECO:0000256" key="7">
    <source>
        <dbReference type="ARBA" id="ARBA00022915"/>
    </source>
</evidence>
<evidence type="ECO:0000313" key="15">
    <source>
        <dbReference type="Proteomes" id="UP001156691"/>
    </source>
</evidence>
<keyword evidence="6 12" id="KW-0028">Amino-acid biosynthesis</keyword>
<keyword evidence="8 12" id="KW-0457">Lysine biosynthesis</keyword>
<evidence type="ECO:0000256" key="9">
    <source>
        <dbReference type="ARBA" id="ARBA00023239"/>
    </source>
</evidence>
<evidence type="ECO:0000256" key="3">
    <source>
        <dbReference type="ARBA" id="ARBA00007592"/>
    </source>
</evidence>
<evidence type="ECO:0000256" key="13">
    <source>
        <dbReference type="PIRNR" id="PIRNR001365"/>
    </source>
</evidence>
<dbReference type="NCBIfam" id="TIGR00674">
    <property type="entry name" value="dapA"/>
    <property type="match status" value="1"/>
</dbReference>
<dbReference type="EMBL" id="BSNS01000022">
    <property type="protein sequence ID" value="GLQ56982.1"/>
    <property type="molecule type" value="Genomic_DNA"/>
</dbReference>
<comment type="caution">
    <text evidence="12">Was originally thought to be a dihydrodipicolinate synthase (DHDPS), catalyzing the condensation of (S)-aspartate-beta-semialdehyde [(S)-ASA] and pyruvate to dihydrodipicolinate (DHDP). However, it was shown in E.coli that the product of the enzymatic reaction is not dihydrodipicolinate but in fact (4S)-4-hydroxy-2,3,4,5-tetrahydro-(2S)-dipicolinic acid (HTPA), and that the consecutive dehydration reaction leading to DHDP is not spontaneous but catalyzed by DapB.</text>
</comment>
<feature type="binding site" evidence="12">
    <location>
        <position position="223"/>
    </location>
    <ligand>
        <name>pyruvate</name>
        <dbReference type="ChEBI" id="CHEBI:15361"/>
    </ligand>
</feature>